<dbReference type="AlphaFoldDB" id="A0A073J0C7"/>
<comment type="caution">
    <text evidence="1">The sequence shown here is derived from an EMBL/GenBank/DDBJ whole genome shotgun (WGS) entry which is preliminary data.</text>
</comment>
<sequence length="62" mass="7012">MIITGGEPGRCVCGNRLVSVICANNKVTVLCPQCYRQTTRRTRKEAAAAWDERRRKADVKNF</sequence>
<keyword evidence="2" id="KW-1185">Reference proteome</keyword>
<gene>
    <name evidence="1" type="ORF">EH55_13095</name>
</gene>
<dbReference type="STRING" id="2754.EH55_13095"/>
<evidence type="ECO:0000313" key="1">
    <source>
        <dbReference type="EMBL" id="KEJ91112.1"/>
    </source>
</evidence>
<protein>
    <submittedName>
        <fullName evidence="1">Uncharacterized protein</fullName>
    </submittedName>
</protein>
<dbReference type="RefSeq" id="WP_037978712.1">
    <property type="nucleotide sequence ID" value="NZ_JMKI01000060.1"/>
</dbReference>
<name>A0A073J0C7_9BACT</name>
<evidence type="ECO:0000313" key="2">
    <source>
        <dbReference type="Proteomes" id="UP000027665"/>
    </source>
</evidence>
<dbReference type="EMBL" id="JMKI01000060">
    <property type="protein sequence ID" value="KEJ91112.1"/>
    <property type="molecule type" value="Genomic_DNA"/>
</dbReference>
<accession>A0A073J0C7</accession>
<dbReference type="GeneID" id="90984714"/>
<dbReference type="Proteomes" id="UP000027665">
    <property type="component" value="Unassembled WGS sequence"/>
</dbReference>
<organism evidence="1 2">
    <name type="scientific">Synergistes jonesii</name>
    <dbReference type="NCBI Taxonomy" id="2754"/>
    <lineage>
        <taxon>Bacteria</taxon>
        <taxon>Thermotogati</taxon>
        <taxon>Synergistota</taxon>
        <taxon>Synergistia</taxon>
        <taxon>Synergistales</taxon>
        <taxon>Synergistaceae</taxon>
        <taxon>Synergistes</taxon>
    </lineage>
</organism>
<reference evidence="1 2" key="1">
    <citation type="submission" date="2014-04" db="EMBL/GenBank/DDBJ databases">
        <title>Draft Genome Sequence of Synergistes jonesii.</title>
        <authorList>
            <person name="Coil D.A."/>
            <person name="Eisen J.A."/>
            <person name="Holland-Moritz H.E."/>
        </authorList>
    </citation>
    <scope>NUCLEOTIDE SEQUENCE [LARGE SCALE GENOMIC DNA]</scope>
    <source>
        <strain evidence="1 2">78-1</strain>
    </source>
</reference>
<proteinExistence type="predicted"/>